<reference evidence="1" key="1">
    <citation type="submission" date="2007-04" db="EMBL/GenBank/DDBJ databases">
        <title>Complete sequence of Pseudomonas mendocina ymp.</title>
        <authorList>
            <consortium name="US DOE Joint Genome Institute"/>
            <person name="Copeland A."/>
            <person name="Lucas S."/>
            <person name="Lapidus A."/>
            <person name="Barry K."/>
            <person name="Glavina del Rio T."/>
            <person name="Dalin E."/>
            <person name="Tice H."/>
            <person name="Pitluck S."/>
            <person name="Kiss H."/>
            <person name="Brettin T."/>
            <person name="Detter J.C."/>
            <person name="Bruce D."/>
            <person name="Han C."/>
            <person name="Schmutz J."/>
            <person name="Larimer F."/>
            <person name="Land M."/>
            <person name="Hauser L."/>
            <person name="Kyrpides N."/>
            <person name="Mikhailova N."/>
            <person name="Hersman L."/>
            <person name="Dubois J."/>
            <person name="Maurice P."/>
            <person name="Richardson P."/>
        </authorList>
    </citation>
    <scope>NUCLEOTIDE SEQUENCE [LARGE SCALE GENOMIC DNA]</scope>
    <source>
        <strain evidence="1">Ymp</strain>
    </source>
</reference>
<dbReference type="EMBL" id="CP000680">
    <property type="protein sequence ID" value="ABP86704.1"/>
    <property type="molecule type" value="Genomic_DNA"/>
</dbReference>
<dbReference type="KEGG" id="pmy:Pmen_3957"/>
<evidence type="ECO:0000313" key="1">
    <source>
        <dbReference type="EMBL" id="ABP86704.1"/>
    </source>
</evidence>
<proteinExistence type="predicted"/>
<protein>
    <submittedName>
        <fullName evidence="1">Uncharacterized protein</fullName>
    </submittedName>
</protein>
<accession>A4XZD8</accession>
<name>A4XZD8_ECTM1</name>
<dbReference type="STRING" id="399739.Pmen_3957"/>
<sequence>MRFIDNWCYALTDELPAGGAELPVSGEAITRLGLAEGDEYVLCIVSALVPLSAPALEVVRLVGLDAGYELLRGEQGTDDVAWPAGSVVHCGVTAALLAELWEAAQGGGGGAGVTLVTEPPNDPPGAAGELCLDIAAPALFAAVNTGGWGWQQVGGSRYLQRINDDGSETLSTISRWARDVQVEAEVYEFGGVIRLRLPPMGGGLGVLEPMRLDVINPDSPGWQLQLDCSDVADRLGLSAFQFEVAGADAVIDGNMLLTMDFTDSQTLQLSVGVLSEDGSDRTALVRVEAAPRLNYVGINSPISW</sequence>
<dbReference type="OrthoDB" id="7031774at2"/>
<dbReference type="AlphaFoldDB" id="A4XZD8"/>
<dbReference type="HOGENOM" id="CLU_914879_0_0_6"/>
<organism evidence="1">
    <name type="scientific">Ectopseudomonas mendocina (strain ymp)</name>
    <name type="common">Pseudomonas mendocina</name>
    <dbReference type="NCBI Taxonomy" id="399739"/>
    <lineage>
        <taxon>Bacteria</taxon>
        <taxon>Pseudomonadati</taxon>
        <taxon>Pseudomonadota</taxon>
        <taxon>Gammaproteobacteria</taxon>
        <taxon>Pseudomonadales</taxon>
        <taxon>Pseudomonadaceae</taxon>
        <taxon>Ectopseudomonas</taxon>
    </lineage>
</organism>
<gene>
    <name evidence="1" type="ordered locus">Pmen_3957</name>
</gene>
<dbReference type="PATRIC" id="fig|399739.8.peg.4010"/>